<name>A0A0D2NNK3_9CHLO</name>
<dbReference type="GO" id="GO:0008270">
    <property type="term" value="F:zinc ion binding"/>
    <property type="evidence" value="ECO:0007669"/>
    <property type="project" value="UniProtKB-KW"/>
</dbReference>
<evidence type="ECO:0000256" key="2">
    <source>
        <dbReference type="ARBA" id="ARBA00022771"/>
    </source>
</evidence>
<feature type="domain" description="MYND-type" evidence="7">
    <location>
        <begin position="261"/>
        <end position="305"/>
    </location>
</feature>
<feature type="region of interest" description="Disordered" evidence="6">
    <location>
        <begin position="720"/>
        <end position="766"/>
    </location>
</feature>
<feature type="compositionally biased region" description="Low complexity" evidence="6">
    <location>
        <begin position="1114"/>
        <end position="1126"/>
    </location>
</feature>
<feature type="compositionally biased region" description="Low complexity" evidence="6">
    <location>
        <begin position="1884"/>
        <end position="1912"/>
    </location>
</feature>
<evidence type="ECO:0000256" key="4">
    <source>
        <dbReference type="PROSITE-ProRule" id="PRU00134"/>
    </source>
</evidence>
<feature type="compositionally biased region" description="Low complexity" evidence="6">
    <location>
        <begin position="454"/>
        <end position="472"/>
    </location>
</feature>
<feature type="compositionally biased region" description="Polar residues" evidence="6">
    <location>
        <begin position="1648"/>
        <end position="1660"/>
    </location>
</feature>
<feature type="compositionally biased region" description="Gly residues" evidence="6">
    <location>
        <begin position="1920"/>
        <end position="1934"/>
    </location>
</feature>
<feature type="region of interest" description="Disordered" evidence="6">
    <location>
        <begin position="929"/>
        <end position="1493"/>
    </location>
</feature>
<dbReference type="PROSITE" id="PS01360">
    <property type="entry name" value="ZF_MYND_1"/>
    <property type="match status" value="1"/>
</dbReference>
<keyword evidence="9" id="KW-1185">Reference proteome</keyword>
<protein>
    <recommendedName>
        <fullName evidence="7">MYND-type domain-containing protein</fullName>
    </recommendedName>
</protein>
<dbReference type="KEGG" id="mng:MNEG_1897"/>
<feature type="compositionally biased region" description="Low complexity" evidence="6">
    <location>
        <begin position="1224"/>
        <end position="1244"/>
    </location>
</feature>
<proteinExistence type="predicted"/>
<evidence type="ECO:0000256" key="6">
    <source>
        <dbReference type="SAM" id="MobiDB-lite"/>
    </source>
</evidence>
<feature type="coiled-coil region" evidence="5">
    <location>
        <begin position="2017"/>
        <end position="2044"/>
    </location>
</feature>
<dbReference type="OrthoDB" id="265717at2759"/>
<dbReference type="PROSITE" id="PS50865">
    <property type="entry name" value="ZF_MYND_2"/>
    <property type="match status" value="1"/>
</dbReference>
<evidence type="ECO:0000256" key="5">
    <source>
        <dbReference type="SAM" id="Coils"/>
    </source>
</evidence>
<accession>A0A0D2NNK3</accession>
<feature type="compositionally biased region" description="Low complexity" evidence="6">
    <location>
        <begin position="1464"/>
        <end position="1474"/>
    </location>
</feature>
<dbReference type="Gene3D" id="6.10.140.2220">
    <property type="match status" value="1"/>
</dbReference>
<feature type="region of interest" description="Disordered" evidence="6">
    <location>
        <begin position="342"/>
        <end position="401"/>
    </location>
</feature>
<feature type="compositionally biased region" description="Low complexity" evidence="6">
    <location>
        <begin position="973"/>
        <end position="1014"/>
    </location>
</feature>
<reference evidence="8 9" key="1">
    <citation type="journal article" date="2013" name="BMC Genomics">
        <title>Reconstruction of the lipid metabolism for the microalga Monoraphidium neglectum from its genome sequence reveals characteristics suitable for biofuel production.</title>
        <authorList>
            <person name="Bogen C."/>
            <person name="Al-Dilaimi A."/>
            <person name="Albersmeier A."/>
            <person name="Wichmann J."/>
            <person name="Grundmann M."/>
            <person name="Rupp O."/>
            <person name="Lauersen K.J."/>
            <person name="Blifernez-Klassen O."/>
            <person name="Kalinowski J."/>
            <person name="Goesmann A."/>
            <person name="Mussgnug J.H."/>
            <person name="Kruse O."/>
        </authorList>
    </citation>
    <scope>NUCLEOTIDE SEQUENCE [LARGE SCALE GENOMIC DNA]</scope>
    <source>
        <strain evidence="8 9">SAG 48.87</strain>
    </source>
</reference>
<dbReference type="Pfam" id="PF01753">
    <property type="entry name" value="zf-MYND"/>
    <property type="match status" value="1"/>
</dbReference>
<feature type="region of interest" description="Disordered" evidence="6">
    <location>
        <begin position="219"/>
        <end position="257"/>
    </location>
</feature>
<evidence type="ECO:0000259" key="7">
    <source>
        <dbReference type="PROSITE" id="PS50865"/>
    </source>
</evidence>
<dbReference type="STRING" id="145388.A0A0D2NNK3"/>
<gene>
    <name evidence="8" type="ORF">MNEG_1897</name>
</gene>
<keyword evidence="5" id="KW-0175">Coiled coil</keyword>
<feature type="compositionally biased region" description="Low complexity" evidence="6">
    <location>
        <begin position="1382"/>
        <end position="1399"/>
    </location>
</feature>
<evidence type="ECO:0000313" key="8">
    <source>
        <dbReference type="EMBL" id="KIZ06066.1"/>
    </source>
</evidence>
<evidence type="ECO:0000256" key="1">
    <source>
        <dbReference type="ARBA" id="ARBA00022723"/>
    </source>
</evidence>
<dbReference type="Proteomes" id="UP000054498">
    <property type="component" value="Unassembled WGS sequence"/>
</dbReference>
<feature type="compositionally biased region" description="Acidic residues" evidence="6">
    <location>
        <begin position="1127"/>
        <end position="1142"/>
    </location>
</feature>
<feature type="compositionally biased region" description="Low complexity" evidence="6">
    <location>
        <begin position="494"/>
        <end position="504"/>
    </location>
</feature>
<feature type="compositionally biased region" description="Low complexity" evidence="6">
    <location>
        <begin position="388"/>
        <end position="401"/>
    </location>
</feature>
<feature type="compositionally biased region" description="Low complexity" evidence="6">
    <location>
        <begin position="1694"/>
        <end position="1704"/>
    </location>
</feature>
<feature type="compositionally biased region" description="Basic and acidic residues" evidence="6">
    <location>
        <begin position="729"/>
        <end position="739"/>
    </location>
</feature>
<dbReference type="RefSeq" id="XP_013905085.1">
    <property type="nucleotide sequence ID" value="XM_014049631.1"/>
</dbReference>
<feature type="compositionally biased region" description="Gly residues" evidence="6">
    <location>
        <begin position="616"/>
        <end position="625"/>
    </location>
</feature>
<feature type="compositionally biased region" description="Gly residues" evidence="6">
    <location>
        <begin position="1792"/>
        <end position="1808"/>
    </location>
</feature>
<dbReference type="EMBL" id="KK100420">
    <property type="protein sequence ID" value="KIZ06066.1"/>
    <property type="molecule type" value="Genomic_DNA"/>
</dbReference>
<keyword evidence="1" id="KW-0479">Metal-binding</keyword>
<feature type="region of interest" description="Disordered" evidence="6">
    <location>
        <begin position="1791"/>
        <end position="1813"/>
    </location>
</feature>
<dbReference type="SUPFAM" id="SSF144232">
    <property type="entry name" value="HIT/MYND zinc finger-like"/>
    <property type="match status" value="1"/>
</dbReference>
<feature type="coiled-coil region" evidence="5">
    <location>
        <begin position="1947"/>
        <end position="1988"/>
    </location>
</feature>
<feature type="compositionally biased region" description="Low complexity" evidence="6">
    <location>
        <begin position="931"/>
        <end position="949"/>
    </location>
</feature>
<feature type="region of interest" description="Disordered" evidence="6">
    <location>
        <begin position="413"/>
        <end position="504"/>
    </location>
</feature>
<feature type="region of interest" description="Disordered" evidence="6">
    <location>
        <begin position="1585"/>
        <end position="1704"/>
    </location>
</feature>
<sequence length="2157" mass="213997">MVFDALAVAITHATDCGEGKGEEPRAAAVLSATEVGARVCGAQLLASTIGPLVQVPLPTYIPGGPAPRDFSRWSPDTQYGPVSPQTQFKLRASCLVIVEHLCRAAAVAGDAPRVFRIASTPGLAPALQDSLALCICYDDFWVQRAVAGIAHSVLTTCGAPGRTLLLRGAPRLPGILSRCIDIGDTYGGTQQQAAIGASGRSGPSRGYAEAALAILMAPSSGPGAQPCRGRKGTGRDPQGKNGGKRLPKERRAAATGGPPRCCACGKPGAGKGKKALSSCSGCQAVQYCGQACQRKHWLGGHKTECQPYQVAAQKAAEDGEVTIQRRTPGLLDHLFSMIGGPPALQMLSSSDQDTSDTKRNTPKHPLGGAMQRLLHLKSGSSGAGSGASNGQPSPSRSLERSLVLDSDARDAAASDLQQGLPHTQAPATAYRSPTKQLRNLWGKLGSTMKKGRRSSAASGGDASSGAGSPGAPELRGGHMPQPRGAGSIDLDSQASAGEAAVGVPPGATDTPVLLHGGADAVGASCGESYYSYSPARSCSTGSSPFIPQHVYYDQTLDLRQALVAGAAEGCPDMPPCGPAERAGMEPMPEYLLTPGMQEILGGGGAADAAATPGSDLDGGGGGGGAWQRQEVYQGADATVALLPASLLMSAGYPMDATVALGPGAAAAAAANSGASRQLSEDAVAFSLIQPEEGEQQEGGAPGSAGNQLPEARDDLGTLARSASAAAGVSRDDREVRRPQVQDPQPAERAVGGERSGQSDAEVEPVSAEDIQVEVGAAVAAQGAAPAAGSPQRCALTDNADAASASQGAATAAGSHVPGGAATAAADTAAAGDGVQDAATGLAGACVDAAAAGPAGAGPSVDACSTPGLDTASAAAAGMLDTAAQTSPMPPAAAIEASPATVEVAQTEAVGDCVPEAAASPVVAQLAEAEAEASAESAETGPAEAGSAGSIAPPKPCAAVADEEAEGSDRKAAASDAPKGAAHAVPTAEQPAVQEQEAAAAEAPRAPRPLSAARAPEQRHDQAAAMVQSTAQELAGADAAGQKQTSAAAGLEPQAAPETGDVEAASGIVLSDYMPAQQAHPEDQGPAAVGTLTAADVEPAVNQAAGEEETPVAQDEPAPATTLAAAEAETDATAEAEVVEEAELIAAAAEHAEGGQEKPASAVAPMDSAVGSRSTSPEAEAAAAAQLLLPRDAGQAQQQEDGDAPQQEQQQADEPEQGRQEREAAASAPGPAAATAWTGAEDAGAQPAVHPQMLQEAAAAAAATPVAAWRPQGRKSGEDAVPGAAGTAPSAASGQPAGADDDALEQLAGAAPASNARLSCAASRAPALASSESPVVASPGGASSCAAFDTLDRPGRSCEAAGSPQEASSPPPAVEERDKLTRAQELPAADAAAVAEAAAAEAERVSAEQSESGPWQGQAAAESEVATADEDGVAEGEEDDLVPDLPICEEPQIAATAGPRGASQGRLSASFARSSARTRRSAAGAPGGAGAGGVRESIPLFVLRPGALGVAAGGGGGGGGELLLGISGDDDFDGSGDEEFLALGAAGGDLMLEEPQGEGLQGQRAAGDEGRFGGLGGALVPVDEMGLSSPTLSEASGSPLRGQWLPAAAPSEPGSLCSSPRISERSVGGGGASPRDGSPLRLQRGGASPSRSDQAALSLQGESPERRRTAASTAAPGGAPSGSPPAAPGTGVGAGAASPGVSTATLTPAGLRSLAAASPGPSPFFTPSPSGAGASAAAAAKDEAVAAAVAAARAGAAAFGSPAVGAAASPLCGRAAGRGGHAPAPASPTLALGGSGAARGGHAVRGGAGQPPTPTLNLLDQSGVSPSAVYHARLAGTPFVQAAHADVDAARNAPLDASPFELRDMDTFMFREDLEKVCLNLAANSPSASTASPAAPPSGGRAAPLPLAAASPVPYAPPRGSPGGGGGGGARGSGGGDGVADALLAAQLRVMTQKAAGFERQLRQAQAENEQLREQLATLEFEKTELGQQDEFEREARLFAESQLAAAQHDSSLLRQQVSAHQQLLAEARSQLQLLQQELLAAQEGWARDREELEGRERQTAAERDAALDRVNFQDVRLTALGGANVELQSALAVEQGRLDAMARQLVAKEEELVKAGNELVEAQAQTEKAIEQVRVEGADASIGRCRPQPRARRRAKT</sequence>
<keyword evidence="3" id="KW-0862">Zinc</keyword>
<feature type="compositionally biased region" description="Low complexity" evidence="6">
    <location>
        <begin position="1279"/>
        <end position="1297"/>
    </location>
</feature>
<feature type="compositionally biased region" description="Low complexity" evidence="6">
    <location>
        <begin position="1191"/>
        <end position="1211"/>
    </location>
</feature>
<feature type="compositionally biased region" description="Low complexity" evidence="6">
    <location>
        <begin position="1256"/>
        <end position="1267"/>
    </location>
</feature>
<organism evidence="8 9">
    <name type="scientific">Monoraphidium neglectum</name>
    <dbReference type="NCBI Taxonomy" id="145388"/>
    <lineage>
        <taxon>Eukaryota</taxon>
        <taxon>Viridiplantae</taxon>
        <taxon>Chlorophyta</taxon>
        <taxon>core chlorophytes</taxon>
        <taxon>Chlorophyceae</taxon>
        <taxon>CS clade</taxon>
        <taxon>Sphaeropleales</taxon>
        <taxon>Selenastraceae</taxon>
        <taxon>Monoraphidium</taxon>
    </lineage>
</organism>
<dbReference type="InterPro" id="IPR002893">
    <property type="entry name" value="Znf_MYND"/>
</dbReference>
<dbReference type="GeneID" id="25734775"/>
<feature type="compositionally biased region" description="Acidic residues" evidence="6">
    <location>
        <begin position="1426"/>
        <end position="1441"/>
    </location>
</feature>
<evidence type="ECO:0000313" key="9">
    <source>
        <dbReference type="Proteomes" id="UP000054498"/>
    </source>
</evidence>
<feature type="region of interest" description="Disordered" evidence="6">
    <location>
        <begin position="603"/>
        <end position="627"/>
    </location>
</feature>
<feature type="coiled-coil region" evidence="5">
    <location>
        <begin position="2098"/>
        <end position="2132"/>
    </location>
</feature>
<evidence type="ECO:0000256" key="3">
    <source>
        <dbReference type="ARBA" id="ARBA00022833"/>
    </source>
</evidence>
<keyword evidence="2 4" id="KW-0863">Zinc-finger</keyword>
<feature type="region of interest" description="Disordered" evidence="6">
    <location>
        <begin position="1884"/>
        <end position="1934"/>
    </location>
</feature>